<keyword evidence="5" id="KW-1185">Reference proteome</keyword>
<sequence>MAKPLVPDDLWQRVEPLLPKRRRSRHRQYAGRRPVDDRKAFEGIVFALKTGVPWADLPATSQWPSGVTCWRRMTQWHRAGVWKRLLESLLAEMQARGLLHWERALVDRAHLRAPGGGRKTGPSPVDRRKRGSKHHLLTDAEGTPLSIELTAANRNDITQLRKLVESIPPVRGKPGRPRRRPKSLQADRGYDSESHRRALKKKKIKPVIARRKTPHGSGLGKTRWPVERSLSWLYQFRRLRTQFEKTAPPHRALMLLACARICYRRLTP</sequence>
<protein>
    <submittedName>
        <fullName evidence="4">IS5 family transposase</fullName>
    </submittedName>
</protein>
<evidence type="ECO:0000259" key="3">
    <source>
        <dbReference type="Pfam" id="PF13340"/>
    </source>
</evidence>
<feature type="domain" description="Transposase IS4-like" evidence="2">
    <location>
        <begin position="105"/>
        <end position="260"/>
    </location>
</feature>
<dbReference type="InterPro" id="IPR025161">
    <property type="entry name" value="IS402-like_dom"/>
</dbReference>
<evidence type="ECO:0000259" key="2">
    <source>
        <dbReference type="Pfam" id="PF01609"/>
    </source>
</evidence>
<dbReference type="Pfam" id="PF01609">
    <property type="entry name" value="DDE_Tnp_1"/>
    <property type="match status" value="1"/>
</dbReference>
<dbReference type="InterPro" id="IPR002559">
    <property type="entry name" value="Transposase_11"/>
</dbReference>
<feature type="region of interest" description="Disordered" evidence="1">
    <location>
        <begin position="112"/>
        <end position="140"/>
    </location>
</feature>
<comment type="caution">
    <text evidence="4">The sequence shown here is derived from an EMBL/GenBank/DDBJ whole genome shotgun (WGS) entry which is preliminary data.</text>
</comment>
<feature type="domain" description="Insertion element IS402-like" evidence="3">
    <location>
        <begin position="7"/>
        <end position="85"/>
    </location>
</feature>
<dbReference type="GO" id="GO:0004803">
    <property type="term" value="F:transposase activity"/>
    <property type="evidence" value="ECO:0007669"/>
    <property type="project" value="InterPro"/>
</dbReference>
<feature type="compositionally biased region" description="Basic residues" evidence="1">
    <location>
        <begin position="173"/>
        <end position="182"/>
    </location>
</feature>
<evidence type="ECO:0000256" key="1">
    <source>
        <dbReference type="SAM" id="MobiDB-lite"/>
    </source>
</evidence>
<dbReference type="GO" id="GO:0006313">
    <property type="term" value="P:DNA transposition"/>
    <property type="evidence" value="ECO:0007669"/>
    <property type="project" value="InterPro"/>
</dbReference>
<dbReference type="EMBL" id="JABBJJ010000512">
    <property type="protein sequence ID" value="NMO23009.1"/>
    <property type="molecule type" value="Genomic_DNA"/>
</dbReference>
<evidence type="ECO:0000313" key="5">
    <source>
        <dbReference type="Proteomes" id="UP000518300"/>
    </source>
</evidence>
<dbReference type="PANTHER" id="PTHR30007:SF1">
    <property type="entry name" value="BLR1914 PROTEIN"/>
    <property type="match status" value="1"/>
</dbReference>
<name>A0A848LZE3_9BACT</name>
<dbReference type="Pfam" id="PF13340">
    <property type="entry name" value="DUF4096"/>
    <property type="match status" value="1"/>
</dbReference>
<accession>A0A848LZE3</accession>
<dbReference type="PANTHER" id="PTHR30007">
    <property type="entry name" value="PHP DOMAIN PROTEIN"/>
    <property type="match status" value="1"/>
</dbReference>
<evidence type="ECO:0000313" key="4">
    <source>
        <dbReference type="EMBL" id="NMO23009.1"/>
    </source>
</evidence>
<feature type="region of interest" description="Disordered" evidence="1">
    <location>
        <begin position="163"/>
        <end position="202"/>
    </location>
</feature>
<organism evidence="4 5">
    <name type="scientific">Pyxidicoccus fallax</name>
    <dbReference type="NCBI Taxonomy" id="394095"/>
    <lineage>
        <taxon>Bacteria</taxon>
        <taxon>Pseudomonadati</taxon>
        <taxon>Myxococcota</taxon>
        <taxon>Myxococcia</taxon>
        <taxon>Myxococcales</taxon>
        <taxon>Cystobacterineae</taxon>
        <taxon>Myxococcaceae</taxon>
        <taxon>Pyxidicoccus</taxon>
    </lineage>
</organism>
<dbReference type="GO" id="GO:0003677">
    <property type="term" value="F:DNA binding"/>
    <property type="evidence" value="ECO:0007669"/>
    <property type="project" value="InterPro"/>
</dbReference>
<dbReference type="NCBIfam" id="NF033580">
    <property type="entry name" value="transpos_IS5_3"/>
    <property type="match status" value="1"/>
</dbReference>
<proteinExistence type="predicted"/>
<dbReference type="AlphaFoldDB" id="A0A848LZE3"/>
<gene>
    <name evidence="4" type="ORF">HG543_50350</name>
</gene>
<dbReference type="Proteomes" id="UP000518300">
    <property type="component" value="Unassembled WGS sequence"/>
</dbReference>
<reference evidence="4 5" key="1">
    <citation type="submission" date="2020-04" db="EMBL/GenBank/DDBJ databases">
        <title>Draft genome of Pyxidicoccus fallax type strain.</title>
        <authorList>
            <person name="Whitworth D.E."/>
        </authorList>
    </citation>
    <scope>NUCLEOTIDE SEQUENCE [LARGE SCALE GENOMIC DNA]</scope>
    <source>
        <strain evidence="4 5">DSM 14698</strain>
    </source>
</reference>